<dbReference type="Gene3D" id="3.30.870.10">
    <property type="entry name" value="Endonuclease Chain A"/>
    <property type="match status" value="1"/>
</dbReference>
<keyword evidence="3" id="KW-1185">Reference proteome</keyword>
<dbReference type="CDD" id="cd09117">
    <property type="entry name" value="PLDc_Bfil_DEXD_like"/>
    <property type="match status" value="1"/>
</dbReference>
<gene>
    <name evidence="2" type="ORF">GGQ90_004310</name>
</gene>
<protein>
    <recommendedName>
        <fullName evidence="4">Phospholipase D-like domain-containing protein</fullName>
    </recommendedName>
</protein>
<comment type="caution">
    <text evidence="2">The sequence shown here is derived from an EMBL/GenBank/DDBJ whole genome shotgun (WGS) entry which is preliminary data.</text>
</comment>
<feature type="compositionally biased region" description="Acidic residues" evidence="1">
    <location>
        <begin position="567"/>
        <end position="585"/>
    </location>
</feature>
<reference evidence="2 3" key="1">
    <citation type="submission" date="2020-08" db="EMBL/GenBank/DDBJ databases">
        <title>Genomic Encyclopedia of Type Strains, Phase IV (KMG-IV): sequencing the most valuable type-strain genomes for metagenomic binning, comparative biology and taxonomic classification.</title>
        <authorList>
            <person name="Goeker M."/>
        </authorList>
    </citation>
    <scope>NUCLEOTIDE SEQUENCE [LARGE SCALE GENOMIC DNA]</scope>
    <source>
        <strain evidence="2 3">DSM 19371</strain>
    </source>
</reference>
<evidence type="ECO:0000313" key="3">
    <source>
        <dbReference type="Proteomes" id="UP000590524"/>
    </source>
</evidence>
<feature type="region of interest" description="Disordered" evidence="1">
    <location>
        <begin position="559"/>
        <end position="601"/>
    </location>
</feature>
<dbReference type="Proteomes" id="UP000590524">
    <property type="component" value="Unassembled WGS sequence"/>
</dbReference>
<sequence length="790" mass="85565">MRLPDRLGRRPGRAFHSAVATSFAVEFAAVEQILLPQLIASGATNLLLLTDARMASLALSDGSILPTALGREYALHSPPAADGIFHPKIILQIGRENARAFVSSANLTAAGLAGNAEIAIEIECKDEEGPERTMVRSIWRYLEALVPPHGSPARDALRWARERAAWLDGPPGPALHQLEDGSAIAFLHAPGQAGIGDQFVSFVGGEKVQSLMIISPYWDDDLAALANLSHRLAPDRIILPIDSSGHAFPVDAPFAGKPRIVALGWPTRRFTHAKIFLATTARHDHLLFGSANCTTAALGAPGAVGANAEACIYRRLPRGTAREILELDRWLDGEPISLSDLPPRTLSAPIPLKAIAARHPGTFDLDDGMLIWCPAGPDFDRGDIELLDNKADLLLALPVTSFAQSGDMRTALLDPGLHHSLCFARYTAGDFHSTITHVTHRNLLRGRRREIATGAVARALAPFIQGSDFDLWMHQAFETLARADFEHATCSAPLAAARGPSGKRDSATEAGVSLSYETFMQARSGGGRAGFAAANSLAGTHSDVVRDFLNLLSGQNPLRHEDHDSAFDEPDDERDNVDPEEEDGGVPERPPPPGEAPIDPAPVDARLYERHVLAYAEGLEAGEELLGPGDVLRLRFWILLLLYKARCPEMPHGLDGSEAMLSWPRFVVRILVGFFCGRRPAITRLMMARDYAGMPIDFMECWITILWSFDAIETLLAGQPKARAFLKYIPELRRRLIALLGLSPNELGGDVAVQIRRGLDRSIGQRLGLVHERCEPPADVAGCAGAVMTG</sequence>
<name>A0A7W6PWG6_9SPHN</name>
<proteinExistence type="predicted"/>
<evidence type="ECO:0008006" key="4">
    <source>
        <dbReference type="Google" id="ProtNLM"/>
    </source>
</evidence>
<dbReference type="AlphaFoldDB" id="A0A7W6PWG6"/>
<dbReference type="RefSeq" id="WP_188083854.1">
    <property type="nucleotide sequence ID" value="NZ_JACIEU010000021.1"/>
</dbReference>
<evidence type="ECO:0000256" key="1">
    <source>
        <dbReference type="SAM" id="MobiDB-lite"/>
    </source>
</evidence>
<accession>A0A7W6PWG6</accession>
<organism evidence="2 3">
    <name type="scientific">Sphingobium scionense</name>
    <dbReference type="NCBI Taxonomy" id="1404341"/>
    <lineage>
        <taxon>Bacteria</taxon>
        <taxon>Pseudomonadati</taxon>
        <taxon>Pseudomonadota</taxon>
        <taxon>Alphaproteobacteria</taxon>
        <taxon>Sphingomonadales</taxon>
        <taxon>Sphingomonadaceae</taxon>
        <taxon>Sphingobium</taxon>
    </lineage>
</organism>
<evidence type="ECO:0000313" key="2">
    <source>
        <dbReference type="EMBL" id="MBB4150505.1"/>
    </source>
</evidence>
<dbReference type="EMBL" id="JACIEU010000021">
    <property type="protein sequence ID" value="MBB4150505.1"/>
    <property type="molecule type" value="Genomic_DNA"/>
</dbReference>